<feature type="compositionally biased region" description="Polar residues" evidence="2">
    <location>
        <begin position="41"/>
        <end position="65"/>
    </location>
</feature>
<protein>
    <submittedName>
        <fullName evidence="3">Uncharacterized protein</fullName>
    </submittedName>
</protein>
<proteinExistence type="predicted"/>
<name>A0A836CPB6_9STRA</name>
<feature type="region of interest" description="Disordered" evidence="2">
    <location>
        <begin position="41"/>
        <end position="160"/>
    </location>
</feature>
<sequence>MVTGRKQHVLDMQDEAHNLQHRLEQLRFDAAALGREFAHSSVIQRSQQGPPPSRNTDYGAQTSWCEHTWRRDGGRSRSAKRQYAGERGRKRSHSPAGNTRRRSDGDRHAVRSRSRSGGRGGDRHDGGRRDGDRRRSHSRGDRSRSRGTRRAAAASAKDVFASISTDDLIWECERRKKGN</sequence>
<organism evidence="3 4">
    <name type="scientific">Tribonema minus</name>
    <dbReference type="NCBI Taxonomy" id="303371"/>
    <lineage>
        <taxon>Eukaryota</taxon>
        <taxon>Sar</taxon>
        <taxon>Stramenopiles</taxon>
        <taxon>Ochrophyta</taxon>
        <taxon>PX clade</taxon>
        <taxon>Xanthophyceae</taxon>
        <taxon>Tribonematales</taxon>
        <taxon>Tribonemataceae</taxon>
        <taxon>Tribonema</taxon>
    </lineage>
</organism>
<evidence type="ECO:0000313" key="3">
    <source>
        <dbReference type="EMBL" id="KAG5192593.1"/>
    </source>
</evidence>
<feature type="compositionally biased region" description="Basic and acidic residues" evidence="2">
    <location>
        <begin position="120"/>
        <end position="144"/>
    </location>
</feature>
<reference evidence="3" key="1">
    <citation type="submission" date="2021-02" db="EMBL/GenBank/DDBJ databases">
        <title>First Annotated Genome of the Yellow-green Alga Tribonema minus.</title>
        <authorList>
            <person name="Mahan K.M."/>
        </authorList>
    </citation>
    <scope>NUCLEOTIDE SEQUENCE</scope>
    <source>
        <strain evidence="3">UTEX B ZZ1240</strain>
    </source>
</reference>
<dbReference type="AlphaFoldDB" id="A0A836CPB6"/>
<gene>
    <name evidence="3" type="ORF">JKP88DRAFT_229924</name>
</gene>
<keyword evidence="1" id="KW-0175">Coiled coil</keyword>
<keyword evidence="4" id="KW-1185">Reference proteome</keyword>
<feature type="coiled-coil region" evidence="1">
    <location>
        <begin position="9"/>
        <end position="36"/>
    </location>
</feature>
<accession>A0A836CPB6</accession>
<dbReference type="EMBL" id="JAFCMP010000004">
    <property type="protein sequence ID" value="KAG5192593.1"/>
    <property type="molecule type" value="Genomic_DNA"/>
</dbReference>
<evidence type="ECO:0000313" key="4">
    <source>
        <dbReference type="Proteomes" id="UP000664859"/>
    </source>
</evidence>
<evidence type="ECO:0000256" key="2">
    <source>
        <dbReference type="SAM" id="MobiDB-lite"/>
    </source>
</evidence>
<evidence type="ECO:0000256" key="1">
    <source>
        <dbReference type="SAM" id="Coils"/>
    </source>
</evidence>
<comment type="caution">
    <text evidence="3">The sequence shown here is derived from an EMBL/GenBank/DDBJ whole genome shotgun (WGS) entry which is preliminary data.</text>
</comment>
<dbReference type="Proteomes" id="UP000664859">
    <property type="component" value="Unassembled WGS sequence"/>
</dbReference>